<accession>A0A022XPG4</accession>
<dbReference type="OrthoDB" id="4173978at2759"/>
<name>A0A022XPG4_TRISD</name>
<evidence type="ECO:0000313" key="2">
    <source>
        <dbReference type="EMBL" id="EZF72572.1"/>
    </source>
</evidence>
<dbReference type="EMBL" id="KK208876">
    <property type="protein sequence ID" value="EZF72572.1"/>
    <property type="molecule type" value="Genomic_DNA"/>
</dbReference>
<dbReference type="AlphaFoldDB" id="A0A022XPG4"/>
<feature type="compositionally biased region" description="Polar residues" evidence="1">
    <location>
        <begin position="147"/>
        <end position="181"/>
    </location>
</feature>
<dbReference type="Proteomes" id="UP000023623">
    <property type="component" value="Unassembled WGS sequence"/>
</dbReference>
<gene>
    <name evidence="2" type="ORF">H105_05392</name>
</gene>
<reference evidence="2 3" key="1">
    <citation type="submission" date="2014-02" db="EMBL/GenBank/DDBJ databases">
        <title>The Genome Sequence of Trichophyton rubrum (morphotype soudanense) CBS 452.61.</title>
        <authorList>
            <consortium name="The Broad Institute Genomics Platform"/>
            <person name="Cuomo C.A."/>
            <person name="White T.C."/>
            <person name="Graser Y."/>
            <person name="Martinez-Rossi N."/>
            <person name="Heitman J."/>
            <person name="Young S.K."/>
            <person name="Zeng Q."/>
            <person name="Gargeya S."/>
            <person name="Abouelleil A."/>
            <person name="Alvarado L."/>
            <person name="Chapman S.B."/>
            <person name="Gainer-Dewar J."/>
            <person name="Goldberg J."/>
            <person name="Griggs A."/>
            <person name="Gujja S."/>
            <person name="Hansen M."/>
            <person name="Howarth C."/>
            <person name="Imamovic A."/>
            <person name="Larimer J."/>
            <person name="Martinez D."/>
            <person name="Murphy C."/>
            <person name="Pearson M.D."/>
            <person name="Persinoti G."/>
            <person name="Poon T."/>
            <person name="Priest M."/>
            <person name="Roberts A.D."/>
            <person name="Saif S."/>
            <person name="Shea T.D."/>
            <person name="Sykes S.N."/>
            <person name="Wortman J."/>
            <person name="Nusbaum C."/>
            <person name="Birren B."/>
        </authorList>
    </citation>
    <scope>NUCLEOTIDE SEQUENCE [LARGE SCALE GENOMIC DNA]</scope>
    <source>
        <strain evidence="2 3">CBS 452.61</strain>
    </source>
</reference>
<protein>
    <submittedName>
        <fullName evidence="2">Uncharacterized protein</fullName>
    </submittedName>
</protein>
<evidence type="ECO:0000313" key="3">
    <source>
        <dbReference type="Proteomes" id="UP000023623"/>
    </source>
</evidence>
<keyword evidence="3" id="KW-1185">Reference proteome</keyword>
<proteinExistence type="predicted"/>
<feature type="region of interest" description="Disordered" evidence="1">
    <location>
        <begin position="147"/>
        <end position="195"/>
    </location>
</feature>
<sequence>MATTKGSRGSRAGCGHAHGAVVGPRVTRNFLQAPKVVDGTSIRRSSIPRVFVLPIISIHNKQTSTQHNNNNNNNNNKTTINQRSTVIHSSLYSTATTSNLIISTSTNITSTKQIKTITMASNATDFAIHYASFELPHMKRESMNTFSAASSRFHTPRTSLDNGKRTMPSTPALSRSNSKTRIGSPKSFDSKERKAAHAEATYLALR</sequence>
<evidence type="ECO:0000256" key="1">
    <source>
        <dbReference type="SAM" id="MobiDB-lite"/>
    </source>
</evidence>
<organism evidence="2 3">
    <name type="scientific">Trichophyton soudanense CBS 452.61</name>
    <dbReference type="NCBI Taxonomy" id="1215331"/>
    <lineage>
        <taxon>Eukaryota</taxon>
        <taxon>Fungi</taxon>
        <taxon>Dikarya</taxon>
        <taxon>Ascomycota</taxon>
        <taxon>Pezizomycotina</taxon>
        <taxon>Eurotiomycetes</taxon>
        <taxon>Eurotiomycetidae</taxon>
        <taxon>Onygenales</taxon>
        <taxon>Arthrodermataceae</taxon>
        <taxon>Trichophyton</taxon>
    </lineage>
</organism>
<dbReference type="HOGENOM" id="CLU_090090_0_0_1"/>